<organism evidence="3 4">
    <name type="scientific">Tritrichomonas foetus</name>
    <dbReference type="NCBI Taxonomy" id="1144522"/>
    <lineage>
        <taxon>Eukaryota</taxon>
        <taxon>Metamonada</taxon>
        <taxon>Parabasalia</taxon>
        <taxon>Tritrichomonadida</taxon>
        <taxon>Tritrichomonadidae</taxon>
        <taxon>Tritrichomonas</taxon>
    </lineage>
</organism>
<dbReference type="VEuPathDB" id="TrichDB:TRFO_18359"/>
<feature type="region of interest" description="Disordered" evidence="2">
    <location>
        <begin position="448"/>
        <end position="472"/>
    </location>
</feature>
<protein>
    <submittedName>
        <fullName evidence="3">Uncharacterized protein</fullName>
    </submittedName>
</protein>
<comment type="caution">
    <text evidence="3">The sequence shown here is derived from an EMBL/GenBank/DDBJ whole genome shotgun (WGS) entry which is preliminary data.</text>
</comment>
<keyword evidence="4" id="KW-1185">Reference proteome</keyword>
<evidence type="ECO:0000313" key="4">
    <source>
        <dbReference type="Proteomes" id="UP000179807"/>
    </source>
</evidence>
<feature type="coiled-coil region" evidence="1">
    <location>
        <begin position="571"/>
        <end position="622"/>
    </location>
</feature>
<evidence type="ECO:0000256" key="1">
    <source>
        <dbReference type="SAM" id="Coils"/>
    </source>
</evidence>
<sequence>MENDFEKVAEQIKSLCSGFQSIIKRIGNQQDKATQEESQKINNQFLSFVNETTSSLVPPVDLNPIITKRYQKQYEEICNLQQEINRLNNEIDIQTKKFNEKFDEEKRKFNMQVNNMAYNYSEQKEAHDTNHDNQMNDLEEQIYELKETFDSRFTNELEKVVDEKKMLTKVYQNFQKEFDELKTGIDQIDHMDTSDRISRLDSSLHDTCDQISDFSTEKDFTDSMEVKARDMISEFSDTQTEPFDEIEKLEEENLVLKQEIEDLKAKYEPEIMNLKNQLNTIEADCDLKLSATLKSNQKKYDSEFDKIRAEYSKAEEELIDKLNKLKKEKTYTINSLKNELSKIKEKADECQIRMNKRIRSAKLVSATKIQEKENQIQKINVEHKKLIEEMVKSYQKQLNEIKSENSQIKSEINDEINKDNNDSDIIFPEKTFSPRSKQIQARHKIVEPQKMKNIQSPRRMKQSQNEEKDDAKSVLDKIDNTEKEYRKYMHSYQDIKKRLENEIKNDQHNLSIQIQEFGKASEIAQNELKDLNKTLDLKKNEIMNRIPNTYAENNNININQNDKNNDEIIKIKDQDESIRKMKDELDRLRTEVSKRRALQSLQAKHHKEMNEIQSEIDTLEVDTFQKLLKESEKYAEILYNEKIKSNDEIQKTSLKLECVLKELKEAKVEAEESAIKDHQKWNDVRNDISNTTVAMCNKMKSASRPTSSVSKARPIVSSPKLPPLQKSQS</sequence>
<name>A0A1J4KKZ5_9EUKA</name>
<feature type="coiled-coil region" evidence="1">
    <location>
        <begin position="297"/>
        <end position="418"/>
    </location>
</feature>
<dbReference type="AlphaFoldDB" id="A0A1J4KKZ5"/>
<accession>A0A1J4KKZ5</accession>
<dbReference type="Proteomes" id="UP000179807">
    <property type="component" value="Unassembled WGS sequence"/>
</dbReference>
<evidence type="ECO:0000256" key="2">
    <source>
        <dbReference type="SAM" id="MobiDB-lite"/>
    </source>
</evidence>
<dbReference type="EMBL" id="MLAK01000574">
    <property type="protein sequence ID" value="OHT11977.1"/>
    <property type="molecule type" value="Genomic_DNA"/>
</dbReference>
<keyword evidence="1" id="KW-0175">Coiled coil</keyword>
<dbReference type="RefSeq" id="XP_068365113.1">
    <property type="nucleotide sequence ID" value="XM_068500134.1"/>
</dbReference>
<dbReference type="Gene3D" id="1.10.287.1490">
    <property type="match status" value="1"/>
</dbReference>
<feature type="region of interest" description="Disordered" evidence="2">
    <location>
        <begin position="698"/>
        <end position="729"/>
    </location>
</feature>
<proteinExistence type="predicted"/>
<reference evidence="3" key="1">
    <citation type="submission" date="2016-10" db="EMBL/GenBank/DDBJ databases">
        <authorList>
            <person name="Benchimol M."/>
            <person name="Almeida L.G."/>
            <person name="Vasconcelos A.T."/>
            <person name="Perreira-Neves A."/>
            <person name="Rosa I.A."/>
            <person name="Tasca T."/>
            <person name="Bogo M.R."/>
            <person name="de Souza W."/>
        </authorList>
    </citation>
    <scope>NUCLEOTIDE SEQUENCE [LARGE SCALE GENOMIC DNA]</scope>
    <source>
        <strain evidence="3">K</strain>
    </source>
</reference>
<feature type="coiled-coil region" evidence="1">
    <location>
        <begin position="646"/>
        <end position="676"/>
    </location>
</feature>
<evidence type="ECO:0000313" key="3">
    <source>
        <dbReference type="EMBL" id="OHT11977.1"/>
    </source>
</evidence>
<gene>
    <name evidence="3" type="ORF">TRFO_18359</name>
</gene>
<dbReference type="GeneID" id="94834838"/>